<evidence type="ECO:0000313" key="3">
    <source>
        <dbReference type="Proteomes" id="UP001055093"/>
    </source>
</evidence>
<name>A0ABQ4UVL1_9HYPH</name>
<protein>
    <recommendedName>
        <fullName evidence="4">RNA polymerase alpha subunit C-terminal domain-containing protein</fullName>
    </recommendedName>
</protein>
<reference evidence="2" key="1">
    <citation type="journal article" date="2021" name="Front. Microbiol.">
        <title>Comprehensive Comparative Genomics and Phenotyping of Methylobacterium Species.</title>
        <authorList>
            <person name="Alessa O."/>
            <person name="Ogura Y."/>
            <person name="Fujitani Y."/>
            <person name="Takami H."/>
            <person name="Hayashi T."/>
            <person name="Sahin N."/>
            <person name="Tani A."/>
        </authorList>
    </citation>
    <scope>NUCLEOTIDE SEQUENCE</scope>
    <source>
        <strain evidence="2">DSM 14458</strain>
    </source>
</reference>
<organism evidence="2 3">
    <name type="scientific">Methylorubrum suomiense</name>
    <dbReference type="NCBI Taxonomy" id="144191"/>
    <lineage>
        <taxon>Bacteria</taxon>
        <taxon>Pseudomonadati</taxon>
        <taxon>Pseudomonadota</taxon>
        <taxon>Alphaproteobacteria</taxon>
        <taxon>Hyphomicrobiales</taxon>
        <taxon>Methylobacteriaceae</taxon>
        <taxon>Methylorubrum</taxon>
    </lineage>
</organism>
<evidence type="ECO:0000256" key="1">
    <source>
        <dbReference type="SAM" id="MobiDB-lite"/>
    </source>
</evidence>
<dbReference type="Proteomes" id="UP001055093">
    <property type="component" value="Unassembled WGS sequence"/>
</dbReference>
<feature type="region of interest" description="Disordered" evidence="1">
    <location>
        <begin position="184"/>
        <end position="235"/>
    </location>
</feature>
<dbReference type="EMBL" id="BPRE01000007">
    <property type="protein sequence ID" value="GJE76040.1"/>
    <property type="molecule type" value="Genomic_DNA"/>
</dbReference>
<gene>
    <name evidence="2" type="ORF">BGCPKDLD_2631</name>
</gene>
<evidence type="ECO:0008006" key="4">
    <source>
        <dbReference type="Google" id="ProtNLM"/>
    </source>
</evidence>
<sequence>MHELVRRATTKTDTGPTLFDEVSARLPLFDGLTGDSVERLSSSGYGRGLLTASLRARLRKAGFADMGALVRASPTDLLAVRKIGPLRVAALRTHLLGELARMVPGARADHDTEATQRRRLERLRNAPTATLSLEPSLRARLARAFTTGADLAQRRRTEIGTNLGIASVDLDRIVVALMRAVQPAPSPATSDIRTRDDGVEQDAGDRLDRAELLKERDREWDAAAPAAEARPRGRS</sequence>
<feature type="compositionally biased region" description="Basic and acidic residues" evidence="1">
    <location>
        <begin position="192"/>
        <end position="221"/>
    </location>
</feature>
<keyword evidence="3" id="KW-1185">Reference proteome</keyword>
<reference evidence="2" key="2">
    <citation type="submission" date="2021-08" db="EMBL/GenBank/DDBJ databases">
        <authorList>
            <person name="Tani A."/>
            <person name="Ola A."/>
            <person name="Ogura Y."/>
            <person name="Katsura K."/>
            <person name="Hayashi T."/>
        </authorList>
    </citation>
    <scope>NUCLEOTIDE SEQUENCE</scope>
    <source>
        <strain evidence="2">DSM 14458</strain>
    </source>
</reference>
<proteinExistence type="predicted"/>
<accession>A0ABQ4UVL1</accession>
<evidence type="ECO:0000313" key="2">
    <source>
        <dbReference type="EMBL" id="GJE76040.1"/>
    </source>
</evidence>
<comment type="caution">
    <text evidence="2">The sequence shown here is derived from an EMBL/GenBank/DDBJ whole genome shotgun (WGS) entry which is preliminary data.</text>
</comment>